<protein>
    <submittedName>
        <fullName evidence="1">Uncharacterized protein</fullName>
    </submittedName>
</protein>
<evidence type="ECO:0000313" key="1">
    <source>
        <dbReference type="EMBL" id="KAJ9653579.1"/>
    </source>
</evidence>
<name>A0ACC3A0K6_9EURO</name>
<evidence type="ECO:0000313" key="2">
    <source>
        <dbReference type="Proteomes" id="UP001172386"/>
    </source>
</evidence>
<organism evidence="1 2">
    <name type="scientific">Neophaeococcomyces mojaviensis</name>
    <dbReference type="NCBI Taxonomy" id="3383035"/>
    <lineage>
        <taxon>Eukaryota</taxon>
        <taxon>Fungi</taxon>
        <taxon>Dikarya</taxon>
        <taxon>Ascomycota</taxon>
        <taxon>Pezizomycotina</taxon>
        <taxon>Eurotiomycetes</taxon>
        <taxon>Chaetothyriomycetidae</taxon>
        <taxon>Chaetothyriales</taxon>
        <taxon>Chaetothyriales incertae sedis</taxon>
        <taxon>Neophaeococcomyces</taxon>
    </lineage>
</organism>
<keyword evidence="2" id="KW-1185">Reference proteome</keyword>
<gene>
    <name evidence="1" type="ORF">H2198_007243</name>
</gene>
<accession>A0ACC3A0K6</accession>
<proteinExistence type="predicted"/>
<reference evidence="1" key="1">
    <citation type="submission" date="2022-10" db="EMBL/GenBank/DDBJ databases">
        <title>Culturing micro-colonial fungi from biological soil crusts in the Mojave desert and describing Neophaeococcomyces mojavensis, and introducing the new genera and species Taxawa tesnikishii.</title>
        <authorList>
            <person name="Kurbessoian T."/>
            <person name="Stajich J.E."/>
        </authorList>
    </citation>
    <scope>NUCLEOTIDE SEQUENCE</scope>
    <source>
        <strain evidence="1">JES_112</strain>
    </source>
</reference>
<dbReference type="Proteomes" id="UP001172386">
    <property type="component" value="Unassembled WGS sequence"/>
</dbReference>
<sequence length="558" mass="62625">MSHTRNRQYAGVLITGGGISGICTAIELIRRNNFRDFVIVEKSSQFGGTWNDNTYPGCCCDIWSHLYSFSFAPNSSWTREFAEQEEIHQYLIRVAENWGLYQKARFNTEVEEARWDETKNNWKVKLRVGGGKEAEYGEYYTMTCDYLVSGVGQLNNPYYPKIPGLETFKHKIMHSARWDWTHSLEGKKVGIIGSGATAAQIIPEVAKVCNSLTVFQRTPNWVSPRGDRPISATRQLAFRYLPWIRKLYRSHLMDVRESYHRVAAVLDSNEGSSLKQDALDHLACQIPDDIELREKLTPGYPVGCKRVIMSDDLYPALNQPHVTLETASIDSITSNGIQVPGKEYDLDVLILATGFRTTEFLYPIKVYGLGGKSMEDIWKDGPCAFLGITVESLPNFAMLYGPNTNLGHNSIILMIEAQARYISAMLAPMLKARANGQAFTIIPKSDRLKEYNASIQARLNASTFAHPSCNSWYKTSDGVVTNNWCGTAVEYQKLLSTVDWDDYEVSGYSQAFDPRNKVEKVGRVVEEAQVPFIGLSTIMVVLAAIVAGIVSKSSFFVP</sequence>
<dbReference type="EMBL" id="JAPDRQ010000149">
    <property type="protein sequence ID" value="KAJ9653579.1"/>
    <property type="molecule type" value="Genomic_DNA"/>
</dbReference>
<comment type="caution">
    <text evidence="1">The sequence shown here is derived from an EMBL/GenBank/DDBJ whole genome shotgun (WGS) entry which is preliminary data.</text>
</comment>